<keyword evidence="1" id="KW-0547">Nucleotide-binding</keyword>
<evidence type="ECO:0000313" key="6">
    <source>
        <dbReference type="Proteomes" id="UP000324585"/>
    </source>
</evidence>
<feature type="compositionally biased region" description="Basic and acidic residues" evidence="3">
    <location>
        <begin position="70"/>
        <end position="84"/>
    </location>
</feature>
<feature type="domain" description="Protein kinase" evidence="4">
    <location>
        <begin position="40"/>
        <end position="343"/>
    </location>
</feature>
<dbReference type="GO" id="GO:0005524">
    <property type="term" value="F:ATP binding"/>
    <property type="evidence" value="ECO:0007669"/>
    <property type="project" value="UniProtKB-KW"/>
</dbReference>
<name>A0A5J4Z385_PORPP</name>
<dbReference type="InterPro" id="IPR000719">
    <property type="entry name" value="Prot_kinase_dom"/>
</dbReference>
<evidence type="ECO:0000256" key="2">
    <source>
        <dbReference type="ARBA" id="ARBA00022840"/>
    </source>
</evidence>
<dbReference type="PROSITE" id="PS50011">
    <property type="entry name" value="PROTEIN_KINASE_DOM"/>
    <property type="match status" value="1"/>
</dbReference>
<keyword evidence="5" id="KW-0418">Kinase</keyword>
<dbReference type="EMBL" id="VRMN01000001">
    <property type="protein sequence ID" value="KAA8497750.1"/>
    <property type="molecule type" value="Genomic_DNA"/>
</dbReference>
<dbReference type="Pfam" id="PF00069">
    <property type="entry name" value="Pkinase"/>
    <property type="match status" value="1"/>
</dbReference>
<gene>
    <name evidence="5" type="ORF">FVE85_5335</name>
</gene>
<feature type="region of interest" description="Disordered" evidence="3">
    <location>
        <begin position="54"/>
        <end position="97"/>
    </location>
</feature>
<proteinExistence type="predicted"/>
<keyword evidence="2" id="KW-0067">ATP-binding</keyword>
<dbReference type="FunFam" id="1.10.510.10:FF:000571">
    <property type="entry name" value="Maternal embryonic leucine zipper kinase"/>
    <property type="match status" value="1"/>
</dbReference>
<keyword evidence="5" id="KW-0808">Transferase</keyword>
<evidence type="ECO:0000256" key="1">
    <source>
        <dbReference type="ARBA" id="ARBA00022741"/>
    </source>
</evidence>
<evidence type="ECO:0000313" key="5">
    <source>
        <dbReference type="EMBL" id="KAA8497750.1"/>
    </source>
</evidence>
<keyword evidence="6" id="KW-1185">Reference proteome</keyword>
<dbReference type="SMART" id="SM00220">
    <property type="entry name" value="S_TKc"/>
    <property type="match status" value="1"/>
</dbReference>
<protein>
    <submittedName>
        <fullName evidence="5">Calcium/calmodulin-dependent protein kinase type 1</fullName>
    </submittedName>
</protein>
<dbReference type="Gene3D" id="1.10.510.10">
    <property type="entry name" value="Transferase(Phosphotransferase) domain 1"/>
    <property type="match status" value="1"/>
</dbReference>
<dbReference type="Proteomes" id="UP000324585">
    <property type="component" value="Unassembled WGS sequence"/>
</dbReference>
<sequence>MSRIASIRQSAARLGSFRGTPRASEVGVSLQKPVLLENGYMVLSSLASGGQGEVFKATRRSGGQQTPSRSEQKSDAGSERDRPRPSRSGSKSGGTLEDSSALGNFVAIKFMRIASDKHREELLNEVQFLQELDHPNIVRLYEVIEDRNAMYVVTEFLNGGDLLDRITKGAFTETQTMYFAEKVLSILAFIHKQGITHRDLKLENFMLHSTNSDEVIKLIDFGMAHRRKPKETKLLDEDWPGTRAYEAPEILRRVPYNPEKVDIWCTGIMLYTAVEKVYPFEDPDDAKLSEMIRQDEPSFASPQWALLGEPFKKMVVKMLAKDASKRPTADQALQQILKLRAALVNSHTTSMGRAKSENVKLSKTETPLMRFARSLRSKKEGNGMG</sequence>
<dbReference type="AlphaFoldDB" id="A0A5J4Z385"/>
<dbReference type="GO" id="GO:0004672">
    <property type="term" value="F:protein kinase activity"/>
    <property type="evidence" value="ECO:0007669"/>
    <property type="project" value="InterPro"/>
</dbReference>
<accession>A0A5J4Z385</accession>
<evidence type="ECO:0000259" key="4">
    <source>
        <dbReference type="PROSITE" id="PS50011"/>
    </source>
</evidence>
<reference evidence="6" key="1">
    <citation type="journal article" date="2019" name="Nat. Commun.">
        <title>Expansion of phycobilisome linker gene families in mesophilic red algae.</title>
        <authorList>
            <person name="Lee J."/>
            <person name="Kim D."/>
            <person name="Bhattacharya D."/>
            <person name="Yoon H.S."/>
        </authorList>
    </citation>
    <scope>NUCLEOTIDE SEQUENCE [LARGE SCALE GENOMIC DNA]</scope>
    <source>
        <strain evidence="6">CCMP 1328</strain>
    </source>
</reference>
<dbReference type="InterPro" id="IPR008271">
    <property type="entry name" value="Ser/Thr_kinase_AS"/>
</dbReference>
<organism evidence="5 6">
    <name type="scientific">Porphyridium purpureum</name>
    <name type="common">Red alga</name>
    <name type="synonym">Porphyridium cruentum</name>
    <dbReference type="NCBI Taxonomy" id="35688"/>
    <lineage>
        <taxon>Eukaryota</taxon>
        <taxon>Rhodophyta</taxon>
        <taxon>Bangiophyceae</taxon>
        <taxon>Porphyridiales</taxon>
        <taxon>Porphyridiaceae</taxon>
        <taxon>Porphyridium</taxon>
    </lineage>
</organism>
<dbReference type="OrthoDB" id="4741at2759"/>
<dbReference type="Gene3D" id="3.30.200.20">
    <property type="entry name" value="Phosphorylase Kinase, domain 1"/>
    <property type="match status" value="1"/>
</dbReference>
<dbReference type="PANTHER" id="PTHR24347">
    <property type="entry name" value="SERINE/THREONINE-PROTEIN KINASE"/>
    <property type="match status" value="1"/>
</dbReference>
<dbReference type="SUPFAM" id="SSF56112">
    <property type="entry name" value="Protein kinase-like (PK-like)"/>
    <property type="match status" value="1"/>
</dbReference>
<dbReference type="PROSITE" id="PS00108">
    <property type="entry name" value="PROTEIN_KINASE_ST"/>
    <property type="match status" value="1"/>
</dbReference>
<dbReference type="InterPro" id="IPR011009">
    <property type="entry name" value="Kinase-like_dom_sf"/>
</dbReference>
<evidence type="ECO:0000256" key="3">
    <source>
        <dbReference type="SAM" id="MobiDB-lite"/>
    </source>
</evidence>
<comment type="caution">
    <text evidence="5">The sequence shown here is derived from an EMBL/GenBank/DDBJ whole genome shotgun (WGS) entry which is preliminary data.</text>
</comment>